<feature type="signal peptide" evidence="2">
    <location>
        <begin position="1"/>
        <end position="20"/>
    </location>
</feature>
<evidence type="ECO:0000259" key="3">
    <source>
        <dbReference type="Pfam" id="PF00144"/>
    </source>
</evidence>
<feature type="chain" id="PRO_5004795487" evidence="2">
    <location>
        <begin position="21"/>
        <end position="462"/>
    </location>
</feature>
<dbReference type="AlphaFoldDB" id="W0RFN2"/>
<protein>
    <submittedName>
        <fullName evidence="4">Beta-lactamase</fullName>
    </submittedName>
</protein>
<dbReference type="Gene3D" id="3.40.710.10">
    <property type="entry name" value="DD-peptidase/beta-lactamase superfamily"/>
    <property type="match status" value="1"/>
</dbReference>
<evidence type="ECO:0000256" key="1">
    <source>
        <dbReference type="SAM" id="MobiDB-lite"/>
    </source>
</evidence>
<accession>W0RFN2</accession>
<evidence type="ECO:0000256" key="2">
    <source>
        <dbReference type="SAM" id="SignalP"/>
    </source>
</evidence>
<dbReference type="InParanoid" id="W0RFN2"/>
<keyword evidence="2" id="KW-0732">Signal</keyword>
<dbReference type="OrthoDB" id="9793489at2"/>
<name>W0RFN2_9BACT</name>
<gene>
    <name evidence="4" type="ORF">J421_1618</name>
</gene>
<dbReference type="InterPro" id="IPR012338">
    <property type="entry name" value="Beta-lactam/transpept-like"/>
</dbReference>
<dbReference type="Pfam" id="PF00144">
    <property type="entry name" value="Beta-lactamase"/>
    <property type="match status" value="1"/>
</dbReference>
<dbReference type="InterPro" id="IPR050491">
    <property type="entry name" value="AmpC-like"/>
</dbReference>
<sequence>MRPLAAAALVIACATSAATAAAQMPPNPAVDPIFAEWDRGDSPGCAVGAARNGRFVYERGYGMANLDYDVPNGPDIVYYVGSDSKQFTAAAIALLALDGKLSLDDDVRKFLPEMRDYGTPVTVRNLIHHTSGVRDVYALMSLRGDRMEDVFPDSAALDLIFRQKGLGFAPGSAYSYSNSGYYLLAQIVKRVTGQSLREFADARIFAPLGMTHTHFHDDPGHPMKWRAMSYERDGAGAYRISYLQNFDKTGAGGLYTTLGDLLKWDENYYTHQVGGDALRRLIHTRGVLTTGDTLPYAFGNEERTYRGLRTTEHGGSLMGYKAYVLRFPDAHFSVFVTCNLGTIDPGPLAHRVAEVYLGDRMTAPAAATTSVRASSTASDEPARPATDTTLVGTYYSDDLDATWRIVRAPDGSLALQLPRVRATPLVVRGSGYRAGTMGIRFEPGGVMVATVSRIGELRLTRR</sequence>
<dbReference type="HOGENOM" id="CLU_020027_0_4_0"/>
<dbReference type="EMBL" id="CP007128">
    <property type="protein sequence ID" value="AHG89155.1"/>
    <property type="molecule type" value="Genomic_DNA"/>
</dbReference>
<feature type="region of interest" description="Disordered" evidence="1">
    <location>
        <begin position="367"/>
        <end position="386"/>
    </location>
</feature>
<organism evidence="4 5">
    <name type="scientific">Gemmatirosa kalamazoonensis</name>
    <dbReference type="NCBI Taxonomy" id="861299"/>
    <lineage>
        <taxon>Bacteria</taxon>
        <taxon>Pseudomonadati</taxon>
        <taxon>Gemmatimonadota</taxon>
        <taxon>Gemmatimonadia</taxon>
        <taxon>Gemmatimonadales</taxon>
        <taxon>Gemmatimonadaceae</taxon>
        <taxon>Gemmatirosa</taxon>
    </lineage>
</organism>
<dbReference type="Proteomes" id="UP000019151">
    <property type="component" value="Chromosome"/>
</dbReference>
<dbReference type="PANTHER" id="PTHR46825:SF9">
    <property type="entry name" value="BETA-LACTAMASE-RELATED DOMAIN-CONTAINING PROTEIN"/>
    <property type="match status" value="1"/>
</dbReference>
<dbReference type="eggNOG" id="COG1680">
    <property type="taxonomic scope" value="Bacteria"/>
</dbReference>
<evidence type="ECO:0000313" key="5">
    <source>
        <dbReference type="Proteomes" id="UP000019151"/>
    </source>
</evidence>
<dbReference type="FunCoup" id="W0RFN2">
    <property type="interactions" value="98"/>
</dbReference>
<reference evidence="4 5" key="1">
    <citation type="journal article" date="2014" name="Genome Announc.">
        <title>Genome Sequence and Methylome of Soil Bacterium Gemmatirosa kalamazoonensis KBS708T, a Member of the Rarely Cultivated Gemmatimonadetes Phylum.</title>
        <authorList>
            <person name="Debruyn J.M."/>
            <person name="Radosevich M."/>
            <person name="Wommack K.E."/>
            <person name="Polson S.W."/>
            <person name="Hauser L.J."/>
            <person name="Fawaz M.N."/>
            <person name="Korlach J."/>
            <person name="Tsai Y.C."/>
        </authorList>
    </citation>
    <scope>NUCLEOTIDE SEQUENCE [LARGE SCALE GENOMIC DNA]</scope>
    <source>
        <strain evidence="4 5">KBS708</strain>
    </source>
</reference>
<dbReference type="InterPro" id="IPR001466">
    <property type="entry name" value="Beta-lactam-related"/>
</dbReference>
<feature type="domain" description="Beta-lactamase-related" evidence="3">
    <location>
        <begin position="37"/>
        <end position="342"/>
    </location>
</feature>
<feature type="compositionally biased region" description="Low complexity" evidence="1">
    <location>
        <begin position="367"/>
        <end position="378"/>
    </location>
</feature>
<dbReference type="PANTHER" id="PTHR46825">
    <property type="entry name" value="D-ALANYL-D-ALANINE-CARBOXYPEPTIDASE/ENDOPEPTIDASE AMPH"/>
    <property type="match status" value="1"/>
</dbReference>
<dbReference type="SUPFAM" id="SSF56601">
    <property type="entry name" value="beta-lactamase/transpeptidase-like"/>
    <property type="match status" value="1"/>
</dbReference>
<proteinExistence type="predicted"/>
<evidence type="ECO:0000313" key="4">
    <source>
        <dbReference type="EMBL" id="AHG89155.1"/>
    </source>
</evidence>
<dbReference type="RefSeq" id="WP_158508688.1">
    <property type="nucleotide sequence ID" value="NZ_CP007128.1"/>
</dbReference>
<dbReference type="STRING" id="861299.J421_1618"/>
<dbReference type="KEGG" id="gba:J421_1618"/>
<keyword evidence="5" id="KW-1185">Reference proteome</keyword>